<protein>
    <submittedName>
        <fullName evidence="2">Uncharacterized protein</fullName>
    </submittedName>
</protein>
<evidence type="ECO:0000313" key="2">
    <source>
        <dbReference type="EMBL" id="MPY37428.1"/>
    </source>
</evidence>
<reference evidence="2 3" key="1">
    <citation type="submission" date="2019-07" db="EMBL/GenBank/DDBJ databases">
        <title>New species of Amycolatopsis and Streptomyces.</title>
        <authorList>
            <person name="Duangmal K."/>
            <person name="Teo W.F.A."/>
            <person name="Lipun K."/>
        </authorList>
    </citation>
    <scope>NUCLEOTIDE SEQUENCE [LARGE SCALE GENOMIC DNA]</scope>
    <source>
        <strain evidence="2 3">NBRC 109810</strain>
    </source>
</reference>
<evidence type="ECO:0000313" key="3">
    <source>
        <dbReference type="Proteomes" id="UP000325849"/>
    </source>
</evidence>
<organism evidence="2 3">
    <name type="scientific">Streptomyces adustus</name>
    <dbReference type="NCBI Taxonomy" id="1609272"/>
    <lineage>
        <taxon>Bacteria</taxon>
        <taxon>Bacillati</taxon>
        <taxon>Actinomycetota</taxon>
        <taxon>Actinomycetes</taxon>
        <taxon>Kitasatosporales</taxon>
        <taxon>Streptomycetaceae</taxon>
        <taxon>Streptomyces</taxon>
    </lineage>
</organism>
<dbReference type="AlphaFoldDB" id="A0A5N8VTR2"/>
<dbReference type="Proteomes" id="UP000325849">
    <property type="component" value="Unassembled WGS sequence"/>
</dbReference>
<comment type="caution">
    <text evidence="2">The sequence shown here is derived from an EMBL/GenBank/DDBJ whole genome shotgun (WGS) entry which is preliminary data.</text>
</comment>
<keyword evidence="3" id="KW-1185">Reference proteome</keyword>
<feature type="compositionally biased region" description="Basic residues" evidence="1">
    <location>
        <begin position="88"/>
        <end position="97"/>
    </location>
</feature>
<feature type="region of interest" description="Disordered" evidence="1">
    <location>
        <begin position="75"/>
        <end position="97"/>
    </location>
</feature>
<evidence type="ECO:0000256" key="1">
    <source>
        <dbReference type="SAM" id="MobiDB-lite"/>
    </source>
</evidence>
<dbReference type="EMBL" id="VJZD01000312">
    <property type="protein sequence ID" value="MPY37428.1"/>
    <property type="molecule type" value="Genomic_DNA"/>
</dbReference>
<proteinExistence type="predicted"/>
<dbReference type="InterPro" id="IPR011042">
    <property type="entry name" value="6-blade_b-propeller_TolB-like"/>
</dbReference>
<sequence length="97" mass="10064">MLHSKCNVSGRVADCTRAANGIKIHDRAVWVSNPDKGTVLRIPVTRYGTAGHARAAAPARCGGTGPWAIRSAAPRAGGATAAIAGPRLRGRRRSPRG</sequence>
<accession>A0A5N8VTR2</accession>
<gene>
    <name evidence="2" type="ORF">FNH09_41345</name>
</gene>
<name>A0A5N8VTR2_9ACTN</name>
<feature type="compositionally biased region" description="Low complexity" evidence="1">
    <location>
        <begin position="75"/>
        <end position="87"/>
    </location>
</feature>
<dbReference type="Gene3D" id="2.120.10.30">
    <property type="entry name" value="TolB, C-terminal domain"/>
    <property type="match status" value="1"/>
</dbReference>